<dbReference type="EMBL" id="AMQN01009664">
    <property type="status" value="NOT_ANNOTATED_CDS"/>
    <property type="molecule type" value="Genomic_DNA"/>
</dbReference>
<dbReference type="Gene3D" id="1.20.1300.10">
    <property type="entry name" value="Fumarate reductase/succinate dehydrogenase, transmembrane subunit"/>
    <property type="match status" value="1"/>
</dbReference>
<evidence type="ECO:0000256" key="10">
    <source>
        <dbReference type="PIRSR" id="PIRSR607992-1"/>
    </source>
</evidence>
<evidence type="ECO:0000313" key="13">
    <source>
        <dbReference type="EMBL" id="ELU00511.1"/>
    </source>
</evidence>
<dbReference type="GO" id="GO:0006121">
    <property type="term" value="P:mitochondrial electron transport, succinate to ubiquinone"/>
    <property type="evidence" value="ECO:0007669"/>
    <property type="project" value="TreeGrafter"/>
</dbReference>
<evidence type="ECO:0000256" key="12">
    <source>
        <dbReference type="RuleBase" id="RU364031"/>
    </source>
</evidence>
<reference evidence="15" key="1">
    <citation type="submission" date="2012-12" db="EMBL/GenBank/DDBJ databases">
        <authorList>
            <person name="Hellsten U."/>
            <person name="Grimwood J."/>
            <person name="Chapman J.A."/>
            <person name="Shapiro H."/>
            <person name="Aerts A."/>
            <person name="Otillar R.P."/>
            <person name="Terry A.Y."/>
            <person name="Boore J.L."/>
            <person name="Simakov O."/>
            <person name="Marletaz F."/>
            <person name="Cho S.-J."/>
            <person name="Edsinger-Gonzales E."/>
            <person name="Havlak P."/>
            <person name="Kuo D.-H."/>
            <person name="Larsson T."/>
            <person name="Lv J."/>
            <person name="Arendt D."/>
            <person name="Savage R."/>
            <person name="Osoegawa K."/>
            <person name="de Jong P."/>
            <person name="Lindberg D.R."/>
            <person name="Seaver E.C."/>
            <person name="Weisblat D.A."/>
            <person name="Putnam N.H."/>
            <person name="Grigoriev I.V."/>
            <person name="Rokhsar D.S."/>
        </authorList>
    </citation>
    <scope>NUCLEOTIDE SEQUENCE</scope>
    <source>
        <strain evidence="15">I ESC-2004</strain>
    </source>
</reference>
<keyword evidence="3 12" id="KW-0813">Transport</keyword>
<keyword evidence="11" id="KW-0408">Iron</keyword>
<dbReference type="GO" id="GO:0005743">
    <property type="term" value="C:mitochondrial inner membrane"/>
    <property type="evidence" value="ECO:0007669"/>
    <property type="project" value="UniProtKB-SubCell"/>
</dbReference>
<dbReference type="GO" id="GO:0006099">
    <property type="term" value="P:tricarboxylic acid cycle"/>
    <property type="evidence" value="ECO:0007669"/>
    <property type="project" value="UniProtKB-KW"/>
</dbReference>
<dbReference type="GO" id="GO:0048039">
    <property type="term" value="F:ubiquinone binding"/>
    <property type="evidence" value="ECO:0007669"/>
    <property type="project" value="TreeGrafter"/>
</dbReference>
<dbReference type="EMBL" id="AMQN01009663">
    <property type="status" value="NOT_ANNOTATED_CDS"/>
    <property type="molecule type" value="Genomic_DNA"/>
</dbReference>
<reference evidence="13 15" key="2">
    <citation type="journal article" date="2013" name="Nature">
        <title>Insights into bilaterian evolution from three spiralian genomes.</title>
        <authorList>
            <person name="Simakov O."/>
            <person name="Marletaz F."/>
            <person name="Cho S.J."/>
            <person name="Edsinger-Gonzales E."/>
            <person name="Havlak P."/>
            <person name="Hellsten U."/>
            <person name="Kuo D.H."/>
            <person name="Larsson T."/>
            <person name="Lv J."/>
            <person name="Arendt D."/>
            <person name="Savage R."/>
            <person name="Osoegawa K."/>
            <person name="de Jong P."/>
            <person name="Grimwood J."/>
            <person name="Chapman J.A."/>
            <person name="Shapiro H."/>
            <person name="Aerts A."/>
            <person name="Otillar R.P."/>
            <person name="Terry A.Y."/>
            <person name="Boore J.L."/>
            <person name="Grigoriev I.V."/>
            <person name="Lindberg D.R."/>
            <person name="Seaver E.C."/>
            <person name="Weisblat D.A."/>
            <person name="Putnam N.H."/>
            <person name="Rokhsar D.S."/>
        </authorList>
    </citation>
    <scope>NUCLEOTIDE SEQUENCE</scope>
    <source>
        <strain evidence="13 15">I ESC-2004</strain>
    </source>
</reference>
<name>R7U338_CAPTE</name>
<dbReference type="GO" id="GO:0020037">
    <property type="term" value="F:heme binding"/>
    <property type="evidence" value="ECO:0007669"/>
    <property type="project" value="TreeGrafter"/>
</dbReference>
<dbReference type="PANTHER" id="PTHR13337">
    <property type="entry name" value="SUCCINATE DEHYDROGENASE"/>
    <property type="match status" value="1"/>
</dbReference>
<dbReference type="OMA" id="HHWTIER"/>
<dbReference type="InterPro" id="IPR034804">
    <property type="entry name" value="SQR/QFR_C/D"/>
</dbReference>
<dbReference type="STRING" id="283909.R7U338"/>
<evidence type="ECO:0000256" key="4">
    <source>
        <dbReference type="ARBA" id="ARBA00022692"/>
    </source>
</evidence>
<evidence type="ECO:0000256" key="8">
    <source>
        <dbReference type="ARBA" id="ARBA00023128"/>
    </source>
</evidence>
<evidence type="ECO:0000313" key="15">
    <source>
        <dbReference type="Proteomes" id="UP000014760"/>
    </source>
</evidence>
<keyword evidence="7 12" id="KW-1133">Transmembrane helix</keyword>
<evidence type="ECO:0000256" key="11">
    <source>
        <dbReference type="PIRSR" id="PIRSR607992-2"/>
    </source>
</evidence>
<feature type="transmembrane region" description="Helical" evidence="12">
    <location>
        <begin position="124"/>
        <end position="141"/>
    </location>
</feature>
<reference evidence="14" key="3">
    <citation type="submission" date="2015-06" db="UniProtKB">
        <authorList>
            <consortium name="EnsemblMetazoa"/>
        </authorList>
    </citation>
    <scope>IDENTIFICATION</scope>
</reference>
<keyword evidence="15" id="KW-1185">Reference proteome</keyword>
<dbReference type="InterPro" id="IPR007992">
    <property type="entry name" value="CybS"/>
</dbReference>
<comment type="caution">
    <text evidence="12">Lacks conserved residue(s) required for the propagation of feature annotation.</text>
</comment>
<keyword evidence="8 12" id="KW-0496">Mitochondrion</keyword>
<keyword evidence="4 12" id="KW-0812">Transmembrane</keyword>
<keyword evidence="11 12" id="KW-0479">Metal-binding</keyword>
<evidence type="ECO:0000256" key="6">
    <source>
        <dbReference type="ARBA" id="ARBA00022946"/>
    </source>
</evidence>
<dbReference type="Pfam" id="PF05328">
    <property type="entry name" value="CybS"/>
    <property type="match status" value="1"/>
</dbReference>
<keyword evidence="12" id="KW-0349">Heme</keyword>
<dbReference type="PANTHER" id="PTHR13337:SF2">
    <property type="entry name" value="SUCCINATE DEHYDROGENASE [UBIQUINONE] CYTOCHROME B SMALL SUBUNIT, MITOCHONDRIAL"/>
    <property type="match status" value="1"/>
</dbReference>
<comment type="function">
    <text evidence="12">Membrane-anchoring subunit of succinate dehydrogenase (SDH) that is involved in complex II of the mitochondrial electron transport chain and is responsible for transferring electrons from succinate to ubiquinone (coenzyme Q).</text>
</comment>
<keyword evidence="12" id="KW-0816">Tricarboxylic acid cycle</keyword>
<dbReference type="OrthoDB" id="18577at2759"/>
<gene>
    <name evidence="13" type="ORF">CAPTEDRAFT_21776</name>
</gene>
<keyword evidence="5 12" id="KW-0999">Mitochondrion inner membrane</keyword>
<dbReference type="Proteomes" id="UP000014760">
    <property type="component" value="Unassembled WGS sequence"/>
</dbReference>
<evidence type="ECO:0000256" key="1">
    <source>
        <dbReference type="ARBA" id="ARBA00004448"/>
    </source>
</evidence>
<feature type="binding site" evidence="10">
    <location>
        <position position="111"/>
    </location>
    <ligand>
        <name>a ubiquinone</name>
        <dbReference type="ChEBI" id="CHEBI:16389"/>
        <note>ligand shared with IP/SDHB</note>
    </ligand>
</feature>
<sequence length="157" mass="17035">MTLLLRKASSGFGSVTLKLGHALPPRACTPFTQSKHLALTSAQQGRIYGPEADHEKQVATRHWVNERVVAVALLPVIPIALAFPNPALDNLLITSVVLHTHWRLSGVVGDYVHGPIMPKICKPIVAVISACALGALLYFNYTDIGFANAVRMIYTEL</sequence>
<organism evidence="13">
    <name type="scientific">Capitella teleta</name>
    <name type="common">Polychaete worm</name>
    <dbReference type="NCBI Taxonomy" id="283909"/>
    <lineage>
        <taxon>Eukaryota</taxon>
        <taxon>Metazoa</taxon>
        <taxon>Spiralia</taxon>
        <taxon>Lophotrochozoa</taxon>
        <taxon>Annelida</taxon>
        <taxon>Polychaeta</taxon>
        <taxon>Sedentaria</taxon>
        <taxon>Scolecida</taxon>
        <taxon>Capitellidae</taxon>
        <taxon>Capitella</taxon>
    </lineage>
</organism>
<evidence type="ECO:0000256" key="5">
    <source>
        <dbReference type="ARBA" id="ARBA00022792"/>
    </source>
</evidence>
<dbReference type="GO" id="GO:0046872">
    <property type="term" value="F:metal ion binding"/>
    <property type="evidence" value="ECO:0007669"/>
    <property type="project" value="UniProtKB-KW"/>
</dbReference>
<dbReference type="EMBL" id="KB305931">
    <property type="protein sequence ID" value="ELU00511.1"/>
    <property type="molecule type" value="Genomic_DNA"/>
</dbReference>
<dbReference type="FunCoup" id="R7U338">
    <property type="interactions" value="801"/>
</dbReference>
<keyword evidence="9 12" id="KW-0472">Membrane</keyword>
<accession>R7U338</accession>
<evidence type="ECO:0000256" key="3">
    <source>
        <dbReference type="ARBA" id="ARBA00022448"/>
    </source>
</evidence>
<evidence type="ECO:0000313" key="14">
    <source>
        <dbReference type="EnsemblMetazoa" id="CapteP21776"/>
    </source>
</evidence>
<evidence type="ECO:0000256" key="9">
    <source>
        <dbReference type="ARBA" id="ARBA00023136"/>
    </source>
</evidence>
<keyword evidence="6 12" id="KW-0809">Transit peptide</keyword>
<comment type="subcellular location">
    <subcellularLocation>
        <location evidence="1 12">Mitochondrion inner membrane</location>
        <topology evidence="1 12">Multi-pass membrane protein</topology>
    </subcellularLocation>
</comment>
<dbReference type="HOGENOM" id="CLU_096618_1_0_1"/>
<proteinExistence type="inferred from homology"/>
<comment type="similarity">
    <text evidence="2 12">Belongs to the CybS family.</text>
</comment>
<dbReference type="AlphaFoldDB" id="R7U338"/>
<feature type="binding site" description="axial binding residue" evidence="11">
    <location>
        <position position="99"/>
    </location>
    <ligand>
        <name>heme b</name>
        <dbReference type="ChEBI" id="CHEBI:60344"/>
        <note>ligand shared with SDHC</note>
    </ligand>
    <ligandPart>
        <name>Fe</name>
        <dbReference type="ChEBI" id="CHEBI:18248"/>
    </ligandPart>
</feature>
<keyword evidence="12" id="KW-0249">Electron transport</keyword>
<evidence type="ECO:0000256" key="2">
    <source>
        <dbReference type="ARBA" id="ARBA00007294"/>
    </source>
</evidence>
<protein>
    <recommendedName>
        <fullName evidence="12">Succinate dehydrogenase [ubiquinone] cytochrome b small subunit</fullName>
    </recommendedName>
</protein>
<dbReference type="EnsemblMetazoa" id="CapteT21776">
    <property type="protein sequence ID" value="CapteP21776"/>
    <property type="gene ID" value="CapteG21776"/>
</dbReference>
<evidence type="ECO:0000256" key="7">
    <source>
        <dbReference type="ARBA" id="ARBA00022989"/>
    </source>
</evidence>